<reference evidence="1 2" key="1">
    <citation type="submission" date="2016-07" db="EMBL/GenBank/DDBJ databases">
        <title>Pervasive Adenine N6-methylation of Active Genes in Fungi.</title>
        <authorList>
            <consortium name="DOE Joint Genome Institute"/>
            <person name="Mondo S.J."/>
            <person name="Dannebaum R.O."/>
            <person name="Kuo R.C."/>
            <person name="Labutti K."/>
            <person name="Haridas S."/>
            <person name="Kuo A."/>
            <person name="Salamov A."/>
            <person name="Ahrendt S.R."/>
            <person name="Lipzen A."/>
            <person name="Sullivan W."/>
            <person name="Andreopoulos W.B."/>
            <person name="Clum A."/>
            <person name="Lindquist E."/>
            <person name="Daum C."/>
            <person name="Ramamoorthy G.K."/>
            <person name="Gryganskyi A."/>
            <person name="Culley D."/>
            <person name="Magnuson J.K."/>
            <person name="James T.Y."/>
            <person name="O'Malley M.A."/>
            <person name="Stajich J.E."/>
            <person name="Spatafora J.W."/>
            <person name="Visel A."/>
            <person name="Grigoriev I.V."/>
        </authorList>
    </citation>
    <scope>NUCLEOTIDE SEQUENCE [LARGE SCALE GENOMIC DNA]</scope>
    <source>
        <strain evidence="1 2">CBS 115471</strain>
    </source>
</reference>
<evidence type="ECO:0000313" key="1">
    <source>
        <dbReference type="EMBL" id="ORY13648.1"/>
    </source>
</evidence>
<name>A0A1Y1ZTV8_9PLEO</name>
<keyword evidence="2" id="KW-1185">Reference proteome</keyword>
<accession>A0A1Y1ZTV8</accession>
<dbReference type="Proteomes" id="UP000193144">
    <property type="component" value="Unassembled WGS sequence"/>
</dbReference>
<proteinExistence type="predicted"/>
<gene>
    <name evidence="1" type="ORF">BCR34DRAFT_599815</name>
</gene>
<evidence type="ECO:0000313" key="2">
    <source>
        <dbReference type="Proteomes" id="UP000193144"/>
    </source>
</evidence>
<dbReference type="AlphaFoldDB" id="A0A1Y1ZTV8"/>
<protein>
    <submittedName>
        <fullName evidence="1">Uncharacterized protein</fullName>
    </submittedName>
</protein>
<comment type="caution">
    <text evidence="1">The sequence shown here is derived from an EMBL/GenBank/DDBJ whole genome shotgun (WGS) entry which is preliminary data.</text>
</comment>
<dbReference type="EMBL" id="MCFA01000040">
    <property type="protein sequence ID" value="ORY13648.1"/>
    <property type="molecule type" value="Genomic_DNA"/>
</dbReference>
<organism evidence="1 2">
    <name type="scientific">Clohesyomyces aquaticus</name>
    <dbReference type="NCBI Taxonomy" id="1231657"/>
    <lineage>
        <taxon>Eukaryota</taxon>
        <taxon>Fungi</taxon>
        <taxon>Dikarya</taxon>
        <taxon>Ascomycota</taxon>
        <taxon>Pezizomycotina</taxon>
        <taxon>Dothideomycetes</taxon>
        <taxon>Pleosporomycetidae</taxon>
        <taxon>Pleosporales</taxon>
        <taxon>Lindgomycetaceae</taxon>
        <taxon>Clohesyomyces</taxon>
    </lineage>
</organism>
<sequence length="87" mass="9828">MSLDLGHWEAILIQAGKPLPEQHMVTLKQAAGVVLFAALSTKMRDIPAAFIVENEIYSKTRPFLNNDEDADMLWELSERLVGEKFEV</sequence>
<dbReference type="OrthoDB" id="191139at2759"/>